<sequence length="157" mass="17056">MAGPPLWLCGVTTAAQLTILIYVLRVYGLCGATEAINNTRRTVPYVFGPAVLISIPFTWLAHQQAVGFFFVFLPYPMLFFAVLVASQENIERWALSIVIAARKERKAADLSGTGPDASAPFIAVEQTPLDPSQNADTTTTATVSIQDTPAFHRTVEL</sequence>
<keyword evidence="1" id="KW-0812">Transmembrane</keyword>
<reference evidence="2" key="1">
    <citation type="submission" date="2021-01" db="EMBL/GenBank/DDBJ databases">
        <authorList>
            <person name="Corre E."/>
            <person name="Pelletier E."/>
            <person name="Niang G."/>
            <person name="Scheremetjew M."/>
            <person name="Finn R."/>
            <person name="Kale V."/>
            <person name="Holt S."/>
            <person name="Cochrane G."/>
            <person name="Meng A."/>
            <person name="Brown T."/>
            <person name="Cohen L."/>
        </authorList>
    </citation>
    <scope>NUCLEOTIDE SEQUENCE</scope>
    <source>
        <strain evidence="2">CCAP 1951/1</strain>
    </source>
</reference>
<name>A0A7S1QU86_NEODS</name>
<evidence type="ECO:0000256" key="1">
    <source>
        <dbReference type="SAM" id="Phobius"/>
    </source>
</evidence>
<dbReference type="AlphaFoldDB" id="A0A7S1QU86"/>
<keyword evidence="1" id="KW-0472">Membrane</keyword>
<organism evidence="2">
    <name type="scientific">Neobodo designis</name>
    <name type="common">Flagellated protozoan</name>
    <name type="synonym">Bodo designis</name>
    <dbReference type="NCBI Taxonomy" id="312471"/>
    <lineage>
        <taxon>Eukaryota</taxon>
        <taxon>Discoba</taxon>
        <taxon>Euglenozoa</taxon>
        <taxon>Kinetoplastea</taxon>
        <taxon>Metakinetoplastina</taxon>
        <taxon>Neobodonida</taxon>
        <taxon>Neobodo</taxon>
    </lineage>
</organism>
<proteinExistence type="predicted"/>
<feature type="transmembrane region" description="Helical" evidence="1">
    <location>
        <begin position="66"/>
        <end position="85"/>
    </location>
</feature>
<accession>A0A7S1QU86</accession>
<feature type="transmembrane region" description="Helical" evidence="1">
    <location>
        <begin position="42"/>
        <end position="60"/>
    </location>
</feature>
<keyword evidence="1" id="KW-1133">Transmembrane helix</keyword>
<feature type="transmembrane region" description="Helical" evidence="1">
    <location>
        <begin position="6"/>
        <end position="30"/>
    </location>
</feature>
<evidence type="ECO:0000313" key="2">
    <source>
        <dbReference type="EMBL" id="CAD9148512.1"/>
    </source>
</evidence>
<gene>
    <name evidence="2" type="ORF">NDES1114_LOCUS31517</name>
</gene>
<dbReference type="EMBL" id="HBGF01047132">
    <property type="protein sequence ID" value="CAD9148512.1"/>
    <property type="molecule type" value="Transcribed_RNA"/>
</dbReference>
<protein>
    <submittedName>
        <fullName evidence="2">Uncharacterized protein</fullName>
    </submittedName>
</protein>